<reference evidence="2" key="1">
    <citation type="journal article" date="2019" name="Int. J. Syst. Evol. Microbiol.">
        <title>The Global Catalogue of Microorganisms (GCM) 10K type strain sequencing project: providing services to taxonomists for standard genome sequencing and annotation.</title>
        <authorList>
            <consortium name="The Broad Institute Genomics Platform"/>
            <consortium name="The Broad Institute Genome Sequencing Center for Infectious Disease"/>
            <person name="Wu L."/>
            <person name="Ma J."/>
        </authorList>
    </citation>
    <scope>NUCLEOTIDE SEQUENCE [LARGE SCALE GENOMIC DNA]</scope>
    <source>
        <strain evidence="2">JCM 4738</strain>
    </source>
</reference>
<gene>
    <name evidence="1" type="ORF">GCM10010347_64430</name>
</gene>
<accession>A0ABQ3F580</accession>
<keyword evidence="2" id="KW-1185">Reference proteome</keyword>
<evidence type="ECO:0000313" key="1">
    <source>
        <dbReference type="EMBL" id="GHB84591.1"/>
    </source>
</evidence>
<evidence type="ECO:0000313" key="2">
    <source>
        <dbReference type="Proteomes" id="UP000642673"/>
    </source>
</evidence>
<dbReference type="EMBL" id="BMVP01000026">
    <property type="protein sequence ID" value="GHB84591.1"/>
    <property type="molecule type" value="Genomic_DNA"/>
</dbReference>
<comment type="caution">
    <text evidence="1">The sequence shown here is derived from an EMBL/GenBank/DDBJ whole genome shotgun (WGS) entry which is preliminary data.</text>
</comment>
<name>A0ABQ3F580_9ACTN</name>
<protein>
    <submittedName>
        <fullName evidence="1">Uncharacterized protein</fullName>
    </submittedName>
</protein>
<dbReference type="Proteomes" id="UP000642673">
    <property type="component" value="Unassembled WGS sequence"/>
</dbReference>
<sequence length="78" mass="8333">MAVPFGVEPSNVKAGGHACPIRLQCAGRGFYRPDPSYLASIEDQIRDLKADKEAALAMGMAALVSLHGRRPPQSGRAR</sequence>
<proteinExistence type="predicted"/>
<organism evidence="1 2">
    <name type="scientific">Streptomyces cirratus</name>
    <dbReference type="NCBI Taxonomy" id="68187"/>
    <lineage>
        <taxon>Bacteria</taxon>
        <taxon>Bacillati</taxon>
        <taxon>Actinomycetota</taxon>
        <taxon>Actinomycetes</taxon>
        <taxon>Kitasatosporales</taxon>
        <taxon>Streptomycetaceae</taxon>
        <taxon>Streptomyces</taxon>
    </lineage>
</organism>